<sequence length="79" mass="9371">MTFFKRWYWWATHSRLQPIVDAAKMIKRHLDNILTYLKHRITNAVAEGLNSKIQQVKSEPEGLEILRILGLLYCFIVEN</sequence>
<evidence type="ECO:0000259" key="1">
    <source>
        <dbReference type="Pfam" id="PF01610"/>
    </source>
</evidence>
<name>A0A6V8NQ70_9ACTN</name>
<organism evidence="2 3">
    <name type="scientific">Candidatus Hakubella thermalkaliphila</name>
    <dbReference type="NCBI Taxonomy" id="2754717"/>
    <lineage>
        <taxon>Bacteria</taxon>
        <taxon>Bacillati</taxon>
        <taxon>Actinomycetota</taxon>
        <taxon>Actinomycetota incertae sedis</taxon>
        <taxon>Candidatus Hakubellales</taxon>
        <taxon>Candidatus Hakubellaceae</taxon>
        <taxon>Candidatus Hakubella</taxon>
    </lineage>
</organism>
<protein>
    <submittedName>
        <fullName evidence="2">Transposase</fullName>
    </submittedName>
</protein>
<dbReference type="InterPro" id="IPR002560">
    <property type="entry name" value="Transposase_DDE"/>
</dbReference>
<dbReference type="PANTHER" id="PTHR33498:SF1">
    <property type="entry name" value="TRANSPOSASE FOR INSERTION SEQUENCE ELEMENT IS1557"/>
    <property type="match status" value="1"/>
</dbReference>
<dbReference type="RefSeq" id="WP_176227373.1">
    <property type="nucleotide sequence ID" value="NZ_BLRV01000405.1"/>
</dbReference>
<reference evidence="2 3" key="1">
    <citation type="journal article" date="2020" name="Front. Microbiol.">
        <title>Single-cell genomics of novel Actinobacteria with the Wood-Ljungdahl pathway discovered in a serpentinizing system.</title>
        <authorList>
            <person name="Merino N."/>
            <person name="Kawai M."/>
            <person name="Boyd E.S."/>
            <person name="Colman D.R."/>
            <person name="McGlynn S.E."/>
            <person name="Nealson K.H."/>
            <person name="Kurokawa K."/>
            <person name="Hongoh Y."/>
        </authorList>
    </citation>
    <scope>NUCLEOTIDE SEQUENCE [LARGE SCALE GENOMIC DNA]</scope>
    <source>
        <strain evidence="2 3">S06</strain>
    </source>
</reference>
<feature type="domain" description="Transposase IS204/IS1001/IS1096/IS1165 DDE" evidence="1">
    <location>
        <begin position="2"/>
        <end position="62"/>
    </location>
</feature>
<evidence type="ECO:0000313" key="3">
    <source>
        <dbReference type="Proteomes" id="UP000580051"/>
    </source>
</evidence>
<dbReference type="Proteomes" id="UP000580051">
    <property type="component" value="Unassembled WGS sequence"/>
</dbReference>
<accession>A0A6V8NQ70</accession>
<dbReference type="EMBL" id="BLRV01000405">
    <property type="protein sequence ID" value="GFP22415.1"/>
    <property type="molecule type" value="Genomic_DNA"/>
</dbReference>
<proteinExistence type="predicted"/>
<evidence type="ECO:0000313" key="2">
    <source>
        <dbReference type="EMBL" id="GFP22415.1"/>
    </source>
</evidence>
<comment type="caution">
    <text evidence="2">The sequence shown here is derived from an EMBL/GenBank/DDBJ whole genome shotgun (WGS) entry which is preliminary data.</text>
</comment>
<dbReference type="InterPro" id="IPR047951">
    <property type="entry name" value="Transpos_ISL3"/>
</dbReference>
<dbReference type="AlphaFoldDB" id="A0A6V8NQ70"/>
<dbReference type="Pfam" id="PF01610">
    <property type="entry name" value="DDE_Tnp_ISL3"/>
    <property type="match status" value="1"/>
</dbReference>
<dbReference type="PANTHER" id="PTHR33498">
    <property type="entry name" value="TRANSPOSASE FOR INSERTION SEQUENCE ELEMENT IS1557"/>
    <property type="match status" value="1"/>
</dbReference>
<gene>
    <name evidence="2" type="ORF">HKBW3S06_01643</name>
</gene>